<evidence type="ECO:0000313" key="3">
    <source>
        <dbReference type="Proteomes" id="UP000724874"/>
    </source>
</evidence>
<sequence length="225" mass="25072">MKKNRNVNKKDAFPSWNIFQIDMLPIHPPMCRTLPHRNHASPTRHNWGGTITTVNSCRHEIPFDFVLPGSSSSCSPSVDFVDLRSTFAKTVMSMTGYLVSAFYLRSVIMWFREMSMGIYLLECGVFFTHNAFLIADALLTSLSSSLLHHTFSLLFLITAQLLLTLVFICPSPTWMYGASPHTASYPSSIASNTPSVLVTRTTSGYGKELSAQIIGEDFEVSHPKA</sequence>
<keyword evidence="1" id="KW-1133">Transmembrane helix</keyword>
<reference evidence="2" key="1">
    <citation type="submission" date="2020-11" db="EMBL/GenBank/DDBJ databases">
        <authorList>
            <consortium name="DOE Joint Genome Institute"/>
            <person name="Ahrendt S."/>
            <person name="Riley R."/>
            <person name="Andreopoulos W."/>
            <person name="LaButti K."/>
            <person name="Pangilinan J."/>
            <person name="Ruiz-duenas F.J."/>
            <person name="Barrasa J.M."/>
            <person name="Sanchez-Garcia M."/>
            <person name="Camarero S."/>
            <person name="Miyauchi S."/>
            <person name="Serrano A."/>
            <person name="Linde D."/>
            <person name="Babiker R."/>
            <person name="Drula E."/>
            <person name="Ayuso-Fernandez I."/>
            <person name="Pacheco R."/>
            <person name="Padilla G."/>
            <person name="Ferreira P."/>
            <person name="Barriuso J."/>
            <person name="Kellner H."/>
            <person name="Castanera R."/>
            <person name="Alfaro M."/>
            <person name="Ramirez L."/>
            <person name="Pisabarro A.G."/>
            <person name="Kuo A."/>
            <person name="Tritt A."/>
            <person name="Lipzen A."/>
            <person name="He G."/>
            <person name="Yan M."/>
            <person name="Ng V."/>
            <person name="Cullen D."/>
            <person name="Martin F."/>
            <person name="Rosso M.-N."/>
            <person name="Henrissat B."/>
            <person name="Hibbett D."/>
            <person name="Martinez A.T."/>
            <person name="Grigoriev I.V."/>
        </authorList>
    </citation>
    <scope>NUCLEOTIDE SEQUENCE</scope>
    <source>
        <strain evidence="2">AH 44721</strain>
    </source>
</reference>
<protein>
    <submittedName>
        <fullName evidence="2">Uncharacterized protein</fullName>
    </submittedName>
</protein>
<evidence type="ECO:0000256" key="1">
    <source>
        <dbReference type="SAM" id="Phobius"/>
    </source>
</evidence>
<name>A0A9P5NNC4_GYMJU</name>
<evidence type="ECO:0000313" key="2">
    <source>
        <dbReference type="EMBL" id="KAF8900723.1"/>
    </source>
</evidence>
<comment type="caution">
    <text evidence="2">The sequence shown here is derived from an EMBL/GenBank/DDBJ whole genome shotgun (WGS) entry which is preliminary data.</text>
</comment>
<dbReference type="Proteomes" id="UP000724874">
    <property type="component" value="Unassembled WGS sequence"/>
</dbReference>
<organism evidence="2 3">
    <name type="scientific">Gymnopilus junonius</name>
    <name type="common">Spectacular rustgill mushroom</name>
    <name type="synonym">Gymnopilus spectabilis subsp. junonius</name>
    <dbReference type="NCBI Taxonomy" id="109634"/>
    <lineage>
        <taxon>Eukaryota</taxon>
        <taxon>Fungi</taxon>
        <taxon>Dikarya</taxon>
        <taxon>Basidiomycota</taxon>
        <taxon>Agaricomycotina</taxon>
        <taxon>Agaricomycetes</taxon>
        <taxon>Agaricomycetidae</taxon>
        <taxon>Agaricales</taxon>
        <taxon>Agaricineae</taxon>
        <taxon>Hymenogastraceae</taxon>
        <taxon>Gymnopilus</taxon>
    </lineage>
</organism>
<accession>A0A9P5NNC4</accession>
<dbReference type="EMBL" id="JADNYJ010000046">
    <property type="protein sequence ID" value="KAF8900723.1"/>
    <property type="molecule type" value="Genomic_DNA"/>
</dbReference>
<feature type="transmembrane region" description="Helical" evidence="1">
    <location>
        <begin position="117"/>
        <end position="139"/>
    </location>
</feature>
<keyword evidence="3" id="KW-1185">Reference proteome</keyword>
<dbReference type="AlphaFoldDB" id="A0A9P5NNC4"/>
<gene>
    <name evidence="2" type="ORF">CPB84DRAFT_1019806</name>
</gene>
<feature type="transmembrane region" description="Helical" evidence="1">
    <location>
        <begin position="151"/>
        <end position="176"/>
    </location>
</feature>
<proteinExistence type="predicted"/>
<keyword evidence="1" id="KW-0472">Membrane</keyword>
<keyword evidence="1" id="KW-0812">Transmembrane</keyword>